<comment type="caution">
    <text evidence="3">The sequence shown here is derived from an EMBL/GenBank/DDBJ whole genome shotgun (WGS) entry which is preliminary data.</text>
</comment>
<feature type="transmembrane region" description="Helical" evidence="1">
    <location>
        <begin position="173"/>
        <end position="194"/>
    </location>
</feature>
<protein>
    <recommendedName>
        <fullName evidence="5">GAP family protein</fullName>
    </recommendedName>
</protein>
<reference evidence="3" key="1">
    <citation type="submission" date="2022-08" db="EMBL/GenBank/DDBJ databases">
        <title>Mycobacterium kiyosense sp. nov., scotochromogenic slow-glowing species isolated from respiratory specimens.</title>
        <authorList>
            <person name="Fukano H."/>
            <person name="Kazumi Y."/>
            <person name="Sakagami N."/>
            <person name="Ato M."/>
            <person name="Mitarai S."/>
            <person name="Hoshino Y."/>
        </authorList>
    </citation>
    <scope>NUCLEOTIDE SEQUENCE</scope>
    <source>
        <strain evidence="3">1413</strain>
        <strain evidence="2">SRL2020-028</strain>
    </source>
</reference>
<organism evidence="3 4">
    <name type="scientific">Mycobacterium kiyosense</name>
    <dbReference type="NCBI Taxonomy" id="2871094"/>
    <lineage>
        <taxon>Bacteria</taxon>
        <taxon>Bacillati</taxon>
        <taxon>Actinomycetota</taxon>
        <taxon>Actinomycetes</taxon>
        <taxon>Mycobacteriales</taxon>
        <taxon>Mycobacteriaceae</taxon>
        <taxon>Mycobacterium</taxon>
    </lineage>
</organism>
<accession>A0A9P3Q3W9</accession>
<dbReference type="EMBL" id="BRXE01000019">
    <property type="protein sequence ID" value="GLB83036.1"/>
    <property type="molecule type" value="Genomic_DNA"/>
</dbReference>
<dbReference type="EMBL" id="BRZI01000013">
    <property type="protein sequence ID" value="GLD30418.1"/>
    <property type="molecule type" value="Genomic_DNA"/>
</dbReference>
<feature type="transmembrane region" description="Helical" evidence="1">
    <location>
        <begin position="112"/>
        <end position="131"/>
    </location>
</feature>
<keyword evidence="1" id="KW-0812">Transmembrane</keyword>
<keyword evidence="1" id="KW-0472">Membrane</keyword>
<evidence type="ECO:0000313" key="4">
    <source>
        <dbReference type="Proteomes" id="UP001064782"/>
    </source>
</evidence>
<proteinExistence type="predicted"/>
<keyword evidence="4" id="KW-1185">Reference proteome</keyword>
<evidence type="ECO:0008006" key="5">
    <source>
        <dbReference type="Google" id="ProtNLM"/>
    </source>
</evidence>
<feature type="transmembrane region" description="Helical" evidence="1">
    <location>
        <begin position="62"/>
        <end position="92"/>
    </location>
</feature>
<name>A0A9P3Q3W9_9MYCO</name>
<evidence type="ECO:0000313" key="2">
    <source>
        <dbReference type="EMBL" id="GLB83036.1"/>
    </source>
</evidence>
<evidence type="ECO:0000313" key="3">
    <source>
        <dbReference type="EMBL" id="GLD30418.1"/>
    </source>
</evidence>
<feature type="transmembrane region" description="Helical" evidence="1">
    <location>
        <begin position="259"/>
        <end position="277"/>
    </location>
</feature>
<evidence type="ECO:0000256" key="1">
    <source>
        <dbReference type="SAM" id="Phobius"/>
    </source>
</evidence>
<sequence>MPEWRQLVQLIRQLRHEIRANLVAFLLMWTYVLCLGFGVLIDPARIGIAAILTSRRQALRTLVAYWFGGIIAGVGVGIAVLVLLHDIALGAIQSAMSTINEIRSEVIILSGGRLQITLGLIAMLCLAAMVARERARKTAPALVGPDGEIMASEMGPPRIQTPMSRIAARTQSMLEGGLAWPAFLVGLGASVPPIEGPMALTVIMASGAGTSTQFSAFLVFILLVLVFVEIPLICYLVAPRQTQAAMLRVNTLLRTYRRQIIQGTLALAAIIFMSQGIGHL</sequence>
<keyword evidence="1" id="KW-1133">Transmembrane helix</keyword>
<dbReference type="Proteomes" id="UP001165663">
    <property type="component" value="Unassembled WGS sequence"/>
</dbReference>
<feature type="transmembrane region" description="Helical" evidence="1">
    <location>
        <begin position="214"/>
        <end position="238"/>
    </location>
</feature>
<dbReference type="AlphaFoldDB" id="A0A9P3Q3W9"/>
<dbReference type="InterPro" id="IPR021315">
    <property type="entry name" value="Gap/Sap"/>
</dbReference>
<gene>
    <name evidence="3" type="ORF">Mkiyose1413_23010</name>
    <name evidence="2" type="ORF">SRL2020028_22920</name>
</gene>
<feature type="transmembrane region" description="Helical" evidence="1">
    <location>
        <begin position="20"/>
        <end position="41"/>
    </location>
</feature>
<dbReference type="Proteomes" id="UP001064782">
    <property type="component" value="Unassembled WGS sequence"/>
</dbReference>
<dbReference type="Pfam" id="PF11139">
    <property type="entry name" value="SfLAP"/>
    <property type="match status" value="1"/>
</dbReference>